<dbReference type="SMART" id="SM00563">
    <property type="entry name" value="PlsC"/>
    <property type="match status" value="1"/>
</dbReference>
<comment type="pathway">
    <text evidence="1">Lipid metabolism.</text>
</comment>
<dbReference type="CDD" id="cd07989">
    <property type="entry name" value="LPLAT_AGPAT-like"/>
    <property type="match status" value="1"/>
</dbReference>
<keyword evidence="6" id="KW-0472">Membrane</keyword>
<proteinExistence type="predicted"/>
<dbReference type="Proteomes" id="UP000244090">
    <property type="component" value="Unassembled WGS sequence"/>
</dbReference>
<dbReference type="InterPro" id="IPR002123">
    <property type="entry name" value="Plipid/glycerol_acylTrfase"/>
</dbReference>
<feature type="domain" description="Phospholipid/glycerol acyltransferase" evidence="7">
    <location>
        <begin position="91"/>
        <end position="205"/>
    </location>
</feature>
<evidence type="ECO:0000256" key="1">
    <source>
        <dbReference type="ARBA" id="ARBA00005189"/>
    </source>
</evidence>
<dbReference type="Pfam" id="PF01553">
    <property type="entry name" value="Acyltransferase"/>
    <property type="match status" value="1"/>
</dbReference>
<reference evidence="8 9" key="1">
    <citation type="submission" date="2018-04" db="EMBL/GenBank/DDBJ databases">
        <title>Genomic Encyclopedia of Archaeal and Bacterial Type Strains, Phase II (KMG-II): from individual species to whole genera.</title>
        <authorList>
            <person name="Goeker M."/>
        </authorList>
    </citation>
    <scope>NUCLEOTIDE SEQUENCE [LARGE SCALE GENOMIC DNA]</scope>
    <source>
        <strain evidence="8 9">DSM 25731</strain>
    </source>
</reference>
<accession>A0A2T6BWB0</accession>
<keyword evidence="6" id="KW-0812">Transmembrane</keyword>
<keyword evidence="9" id="KW-1185">Reference proteome</keyword>
<dbReference type="GO" id="GO:0003841">
    <property type="term" value="F:1-acylglycerol-3-phosphate O-acyltransferase activity"/>
    <property type="evidence" value="ECO:0007669"/>
    <property type="project" value="TreeGrafter"/>
</dbReference>
<dbReference type="GO" id="GO:0006654">
    <property type="term" value="P:phosphatidic acid biosynthetic process"/>
    <property type="evidence" value="ECO:0007669"/>
    <property type="project" value="TreeGrafter"/>
</dbReference>
<evidence type="ECO:0000256" key="4">
    <source>
        <dbReference type="ARBA" id="ARBA00023098"/>
    </source>
</evidence>
<feature type="transmembrane region" description="Helical" evidence="6">
    <location>
        <begin position="27"/>
        <end position="47"/>
    </location>
</feature>
<evidence type="ECO:0000256" key="3">
    <source>
        <dbReference type="ARBA" id="ARBA00022679"/>
    </source>
</evidence>
<dbReference type="PANTHER" id="PTHR10434">
    <property type="entry name" value="1-ACYL-SN-GLYCEROL-3-PHOSPHATE ACYLTRANSFERASE"/>
    <property type="match status" value="1"/>
</dbReference>
<comment type="caution">
    <text evidence="8">The sequence shown here is derived from an EMBL/GenBank/DDBJ whole genome shotgun (WGS) entry which is preliminary data.</text>
</comment>
<keyword evidence="6" id="KW-1133">Transmembrane helix</keyword>
<evidence type="ECO:0000256" key="2">
    <source>
        <dbReference type="ARBA" id="ARBA00022516"/>
    </source>
</evidence>
<name>A0A2T6BWB0_9FLAO</name>
<evidence type="ECO:0000256" key="5">
    <source>
        <dbReference type="ARBA" id="ARBA00023315"/>
    </source>
</evidence>
<evidence type="ECO:0000313" key="9">
    <source>
        <dbReference type="Proteomes" id="UP000244090"/>
    </source>
</evidence>
<gene>
    <name evidence="8" type="ORF">C8N46_10618</name>
</gene>
<sequence length="260" mass="30229">MHFRKISVFLASMLAFIKNIGRIFWRAWFYLLVLIPILIFFPILLLFTMSEKTYPQFFWIARNLWARPILFGMGFFPKFKREANIVKGKSYMLIANHTSMTDIMLMLVASKNPFVFVGKKELSKLPIFGFFYKRTCILVDRGSARSRKAVYDSAQERLKQGMSICIFPEGGVPKEDIVLDNFKDGAFRLAIEHQIPIVPMTFADNKQRFPYDVFKGSPGRMRVTIHPFMNTEDKEVADKKEMSEVARELIFKELTAYGIS</sequence>
<evidence type="ECO:0000259" key="7">
    <source>
        <dbReference type="SMART" id="SM00563"/>
    </source>
</evidence>
<keyword evidence="3 8" id="KW-0808">Transferase</keyword>
<organism evidence="8 9">
    <name type="scientific">Kordia periserrulae</name>
    <dbReference type="NCBI Taxonomy" id="701523"/>
    <lineage>
        <taxon>Bacteria</taxon>
        <taxon>Pseudomonadati</taxon>
        <taxon>Bacteroidota</taxon>
        <taxon>Flavobacteriia</taxon>
        <taxon>Flavobacteriales</taxon>
        <taxon>Flavobacteriaceae</taxon>
        <taxon>Kordia</taxon>
    </lineage>
</organism>
<evidence type="ECO:0000313" key="8">
    <source>
        <dbReference type="EMBL" id="PTX60374.1"/>
    </source>
</evidence>
<keyword evidence="4" id="KW-0443">Lipid metabolism</keyword>
<evidence type="ECO:0000256" key="6">
    <source>
        <dbReference type="SAM" id="Phobius"/>
    </source>
</evidence>
<dbReference type="AlphaFoldDB" id="A0A2T6BWB0"/>
<protein>
    <submittedName>
        <fullName evidence="8">1-acyl-sn-glycerol-3-phosphate acyltransferase</fullName>
    </submittedName>
</protein>
<keyword evidence="2" id="KW-0444">Lipid biosynthesis</keyword>
<dbReference type="EMBL" id="QBKT01000006">
    <property type="protein sequence ID" value="PTX60374.1"/>
    <property type="molecule type" value="Genomic_DNA"/>
</dbReference>
<dbReference type="SUPFAM" id="SSF69593">
    <property type="entry name" value="Glycerol-3-phosphate (1)-acyltransferase"/>
    <property type="match status" value="1"/>
</dbReference>
<keyword evidence="5 8" id="KW-0012">Acyltransferase</keyword>
<dbReference type="PANTHER" id="PTHR10434:SF64">
    <property type="entry name" value="1-ACYL-SN-GLYCEROL-3-PHOSPHATE ACYLTRANSFERASE-RELATED"/>
    <property type="match status" value="1"/>
</dbReference>